<dbReference type="InterPro" id="IPR036866">
    <property type="entry name" value="RibonucZ/Hydroxyglut_hydro"/>
</dbReference>
<dbReference type="Gene3D" id="3.60.15.10">
    <property type="entry name" value="Ribonuclease Z/Hydroxyacylglutathione hydrolase-like"/>
    <property type="match status" value="1"/>
</dbReference>
<keyword evidence="5" id="KW-0175">Coiled coil</keyword>
<dbReference type="RefSeq" id="WP_194120265.1">
    <property type="nucleotide sequence ID" value="NZ_JACYGY010000001.1"/>
</dbReference>
<gene>
    <name evidence="8" type="primary">bla</name>
    <name evidence="8" type="ORF">IEE83_09080</name>
</gene>
<evidence type="ECO:0000256" key="6">
    <source>
        <dbReference type="SAM" id="SignalP"/>
    </source>
</evidence>
<dbReference type="InterPro" id="IPR001279">
    <property type="entry name" value="Metallo-B-lactamas"/>
</dbReference>
<feature type="signal peptide" evidence="6">
    <location>
        <begin position="1"/>
        <end position="19"/>
    </location>
</feature>
<comment type="cofactor">
    <cofactor evidence="1">
        <name>Zn(2+)</name>
        <dbReference type="ChEBI" id="CHEBI:29105"/>
    </cofactor>
</comment>
<organism evidence="8 9">
    <name type="scientific">Dyadobacter subterraneus</name>
    <dbReference type="NCBI Taxonomy" id="2773304"/>
    <lineage>
        <taxon>Bacteria</taxon>
        <taxon>Pseudomonadati</taxon>
        <taxon>Bacteroidota</taxon>
        <taxon>Cytophagia</taxon>
        <taxon>Cytophagales</taxon>
        <taxon>Spirosomataceae</taxon>
        <taxon>Dyadobacter</taxon>
    </lineage>
</organism>
<dbReference type="SMART" id="SM00849">
    <property type="entry name" value="Lactamase_B"/>
    <property type="match status" value="1"/>
</dbReference>
<evidence type="ECO:0000313" key="9">
    <source>
        <dbReference type="Proteomes" id="UP000634134"/>
    </source>
</evidence>
<keyword evidence="9" id="KW-1185">Reference proteome</keyword>
<dbReference type="SUPFAM" id="SSF56281">
    <property type="entry name" value="Metallo-hydrolase/oxidoreductase"/>
    <property type="match status" value="1"/>
</dbReference>
<name>A0ABR9W9E5_9BACT</name>
<protein>
    <submittedName>
        <fullName evidence="8">Subclass B3 metallo-beta-lactamase</fullName>
    </submittedName>
</protein>
<evidence type="ECO:0000256" key="4">
    <source>
        <dbReference type="ARBA" id="ARBA00022833"/>
    </source>
</evidence>
<evidence type="ECO:0000259" key="7">
    <source>
        <dbReference type="SMART" id="SM00849"/>
    </source>
</evidence>
<evidence type="ECO:0000256" key="5">
    <source>
        <dbReference type="SAM" id="Coils"/>
    </source>
</evidence>
<dbReference type="InterPro" id="IPR051453">
    <property type="entry name" value="MBL_Glyoxalase_II"/>
</dbReference>
<feature type="chain" id="PRO_5046462826" evidence="6">
    <location>
        <begin position="20"/>
        <end position="288"/>
    </location>
</feature>
<proteinExistence type="predicted"/>
<keyword evidence="3" id="KW-0378">Hydrolase</keyword>
<dbReference type="NCBIfam" id="NF012229">
    <property type="entry name" value="bla_class_B_core"/>
    <property type="match status" value="1"/>
</dbReference>
<keyword evidence="4" id="KW-0862">Zinc</keyword>
<keyword evidence="2" id="KW-0479">Metal-binding</keyword>
<dbReference type="NCBIfam" id="NF033105">
    <property type="entry name" value="bla_subclass_B3"/>
    <property type="match status" value="1"/>
</dbReference>
<evidence type="ECO:0000256" key="3">
    <source>
        <dbReference type="ARBA" id="ARBA00022801"/>
    </source>
</evidence>
<dbReference type="Proteomes" id="UP000634134">
    <property type="component" value="Unassembled WGS sequence"/>
</dbReference>
<feature type="domain" description="Metallo-beta-lactamase" evidence="7">
    <location>
        <begin position="53"/>
        <end position="243"/>
    </location>
</feature>
<dbReference type="Pfam" id="PF00753">
    <property type="entry name" value="Lactamase_B"/>
    <property type="match status" value="1"/>
</dbReference>
<keyword evidence="6" id="KW-0732">Signal</keyword>
<feature type="coiled-coil region" evidence="5">
    <location>
        <begin position="260"/>
        <end position="287"/>
    </location>
</feature>
<dbReference type="PANTHER" id="PTHR46233">
    <property type="entry name" value="HYDROXYACYLGLUTATHIONE HYDROLASE GLOC"/>
    <property type="match status" value="1"/>
</dbReference>
<evidence type="ECO:0000313" key="8">
    <source>
        <dbReference type="EMBL" id="MBE9462033.1"/>
    </source>
</evidence>
<reference evidence="9" key="1">
    <citation type="submission" date="2023-07" db="EMBL/GenBank/DDBJ databases">
        <title>Dyadobacter sp. nov 'subterranea' isolated from contaminted grondwater.</title>
        <authorList>
            <person name="Szabo I."/>
            <person name="Al-Omari J."/>
            <person name="Szerdahelyi S.G."/>
            <person name="Rado J."/>
        </authorList>
    </citation>
    <scope>NUCLEOTIDE SEQUENCE [LARGE SCALE GENOMIC DNA]</scope>
    <source>
        <strain evidence="9">UP-52</strain>
    </source>
</reference>
<evidence type="ECO:0000256" key="1">
    <source>
        <dbReference type="ARBA" id="ARBA00001947"/>
    </source>
</evidence>
<dbReference type="PANTHER" id="PTHR46233:SF3">
    <property type="entry name" value="HYDROXYACYLGLUTATHIONE HYDROLASE GLOC"/>
    <property type="match status" value="1"/>
</dbReference>
<sequence>MKKCLLLLLILHSYSLVQAQKVVEPSTKTHPEWSRPFPPFQIVGNLYYVGTADLACFLIVTPKGNILINTGLASSAQLIKANIKTLGFKLSDTKILLTTQAHFDHLGAMAAIKKVTGAKMMVDYADALVVADGGLSDYDLDGKVRVFEPVKVDRLLHNSDSIKLGGMKLTILHHPGHTKGSCSYLFDVNDKTRKYRVLIANMPTIVTEKKFPDVHTYPDIAKDYSYTLDAMRHLKFDIWLSSHGIQFDLLAKHRPGSAYNPAAFMDKKNYEEQIEDLQKEYDQKAGQL</sequence>
<dbReference type="EMBL" id="JACYGY010000001">
    <property type="protein sequence ID" value="MBE9462033.1"/>
    <property type="molecule type" value="Genomic_DNA"/>
</dbReference>
<accession>A0ABR9W9E5</accession>
<comment type="caution">
    <text evidence="8">The sequence shown here is derived from an EMBL/GenBank/DDBJ whole genome shotgun (WGS) entry which is preliminary data.</text>
</comment>
<evidence type="ECO:0000256" key="2">
    <source>
        <dbReference type="ARBA" id="ARBA00022723"/>
    </source>
</evidence>